<organism evidence="7 8">
    <name type="scientific">Nelumbo nucifera</name>
    <name type="common">Sacred lotus</name>
    <dbReference type="NCBI Taxonomy" id="4432"/>
    <lineage>
        <taxon>Eukaryota</taxon>
        <taxon>Viridiplantae</taxon>
        <taxon>Streptophyta</taxon>
        <taxon>Embryophyta</taxon>
        <taxon>Tracheophyta</taxon>
        <taxon>Spermatophyta</taxon>
        <taxon>Magnoliopsida</taxon>
        <taxon>Proteales</taxon>
        <taxon>Nelumbonaceae</taxon>
        <taxon>Nelumbo</taxon>
    </lineage>
</organism>
<sequence>MYYIYHDRGDDQQIVNYNFIETASNSCEYIHVELELHAQLLMRVQHRNLAFFIGYCDEGTSLVIVYEYMANGSLQLQKRLSDKNTNALTWEERLGIAVDAAQGLEYLHSGCKPPIIHRDVKSANILLNERLQAKIADFGLSKDLLVEGRSHVSTAVVGTPGYLDPEYYISSKLNEKSDVYSFGIVLLELITGRTAITKSSGSRIHIVQWVSPKLVTGEIRNIVDQRFQGDFSVNSVWKAIDMAMRCHPKANHERCNNRIKEVFGN</sequence>
<proteinExistence type="predicted"/>
<gene>
    <name evidence="7" type="ORF">HUJ06_002755</name>
</gene>
<evidence type="ECO:0000256" key="4">
    <source>
        <dbReference type="ARBA" id="ARBA00022777"/>
    </source>
</evidence>
<name>A0A822ZM18_NELNU</name>
<dbReference type="GO" id="GO:0005524">
    <property type="term" value="F:ATP binding"/>
    <property type="evidence" value="ECO:0007669"/>
    <property type="project" value="InterPro"/>
</dbReference>
<feature type="domain" description="Protein kinase" evidence="6">
    <location>
        <begin position="1"/>
        <end position="250"/>
    </location>
</feature>
<dbReference type="GO" id="GO:0016020">
    <property type="term" value="C:membrane"/>
    <property type="evidence" value="ECO:0007669"/>
    <property type="project" value="UniProtKB-SubCell"/>
</dbReference>
<comment type="caution">
    <text evidence="7">The sequence shown here is derived from an EMBL/GenBank/DDBJ whole genome shotgun (WGS) entry which is preliminary data.</text>
</comment>
<dbReference type="Gene3D" id="3.30.200.20">
    <property type="entry name" value="Phosphorylase Kinase, domain 1"/>
    <property type="match status" value="1"/>
</dbReference>
<comment type="subcellular location">
    <subcellularLocation>
        <location evidence="1">Membrane</location>
        <topology evidence="1">Single-pass membrane protein</topology>
    </subcellularLocation>
</comment>
<accession>A0A822ZM18</accession>
<dbReference type="Gene3D" id="1.10.510.10">
    <property type="entry name" value="Transferase(Phosphotransferase) domain 1"/>
    <property type="match status" value="1"/>
</dbReference>
<dbReference type="PANTHER" id="PTHR45631">
    <property type="entry name" value="OS07G0107800 PROTEIN-RELATED"/>
    <property type="match status" value="1"/>
</dbReference>
<protein>
    <recommendedName>
        <fullName evidence="6">Protein kinase domain-containing protein</fullName>
    </recommendedName>
</protein>
<keyword evidence="4" id="KW-0418">Kinase</keyword>
<evidence type="ECO:0000313" key="7">
    <source>
        <dbReference type="EMBL" id="DAD44525.1"/>
    </source>
</evidence>
<dbReference type="InterPro" id="IPR001245">
    <property type="entry name" value="Ser-Thr/Tyr_kinase_cat_dom"/>
</dbReference>
<keyword evidence="8" id="KW-1185">Reference proteome</keyword>
<dbReference type="InterPro" id="IPR011009">
    <property type="entry name" value="Kinase-like_dom_sf"/>
</dbReference>
<dbReference type="Pfam" id="PF07714">
    <property type="entry name" value="PK_Tyr_Ser-Thr"/>
    <property type="match status" value="1"/>
</dbReference>
<evidence type="ECO:0000256" key="2">
    <source>
        <dbReference type="ARBA" id="ARBA00022527"/>
    </source>
</evidence>
<dbReference type="AlphaFoldDB" id="A0A822ZM18"/>
<keyword evidence="3" id="KW-0597">Phosphoprotein</keyword>
<evidence type="ECO:0000256" key="5">
    <source>
        <dbReference type="ARBA" id="ARBA00023170"/>
    </source>
</evidence>
<keyword evidence="5" id="KW-0675">Receptor</keyword>
<dbReference type="InterPro" id="IPR000719">
    <property type="entry name" value="Prot_kinase_dom"/>
</dbReference>
<evidence type="ECO:0000313" key="8">
    <source>
        <dbReference type="Proteomes" id="UP000607653"/>
    </source>
</evidence>
<dbReference type="GO" id="GO:0004674">
    <property type="term" value="F:protein serine/threonine kinase activity"/>
    <property type="evidence" value="ECO:0007669"/>
    <property type="project" value="UniProtKB-KW"/>
</dbReference>
<evidence type="ECO:0000256" key="1">
    <source>
        <dbReference type="ARBA" id="ARBA00004167"/>
    </source>
</evidence>
<reference evidence="7 8" key="1">
    <citation type="journal article" date="2020" name="Mol. Biol. Evol.">
        <title>Distinct Expression and Methylation Patterns for Genes with Different Fates following a Single Whole-Genome Duplication in Flowering Plants.</title>
        <authorList>
            <person name="Shi T."/>
            <person name="Rahmani R.S."/>
            <person name="Gugger P.F."/>
            <person name="Wang M."/>
            <person name="Li H."/>
            <person name="Zhang Y."/>
            <person name="Li Z."/>
            <person name="Wang Q."/>
            <person name="Van de Peer Y."/>
            <person name="Marchal K."/>
            <person name="Chen J."/>
        </authorList>
    </citation>
    <scope>NUCLEOTIDE SEQUENCE [LARGE SCALE GENOMIC DNA]</scope>
    <source>
        <tissue evidence="7">Leaf</tissue>
    </source>
</reference>
<dbReference type="Proteomes" id="UP000607653">
    <property type="component" value="Unassembled WGS sequence"/>
</dbReference>
<dbReference type="EMBL" id="DUZY01000007">
    <property type="protein sequence ID" value="DAD44525.1"/>
    <property type="molecule type" value="Genomic_DNA"/>
</dbReference>
<dbReference type="PROSITE" id="PS00108">
    <property type="entry name" value="PROTEIN_KINASE_ST"/>
    <property type="match status" value="1"/>
</dbReference>
<evidence type="ECO:0000256" key="3">
    <source>
        <dbReference type="ARBA" id="ARBA00022553"/>
    </source>
</evidence>
<dbReference type="PANTHER" id="PTHR45631:SF202">
    <property type="entry name" value="SENESCENCE-INDUCED RECEPTOR-LIKE SERINE_THREONINE-PROTEIN KINASE"/>
    <property type="match status" value="1"/>
</dbReference>
<dbReference type="SUPFAM" id="SSF56112">
    <property type="entry name" value="Protein kinase-like (PK-like)"/>
    <property type="match status" value="1"/>
</dbReference>
<keyword evidence="2" id="KW-0723">Serine/threonine-protein kinase</keyword>
<dbReference type="InterPro" id="IPR008271">
    <property type="entry name" value="Ser/Thr_kinase_AS"/>
</dbReference>
<dbReference type="SMART" id="SM00220">
    <property type="entry name" value="S_TKc"/>
    <property type="match status" value="1"/>
</dbReference>
<evidence type="ECO:0000259" key="6">
    <source>
        <dbReference type="PROSITE" id="PS50011"/>
    </source>
</evidence>
<keyword evidence="4" id="KW-0808">Transferase</keyword>
<dbReference type="PROSITE" id="PS50011">
    <property type="entry name" value="PROTEIN_KINASE_DOM"/>
    <property type="match status" value="1"/>
</dbReference>
<dbReference type="FunFam" id="1.10.510.10:FF:000146">
    <property type="entry name" value="LRR receptor-like serine/threonine-protein kinase IOS1"/>
    <property type="match status" value="1"/>
</dbReference>